<feature type="domain" description="AB hydrolase-1" evidence="3">
    <location>
        <begin position="36"/>
        <end position="291"/>
    </location>
</feature>
<proteinExistence type="inferred from homology"/>
<dbReference type="InterPro" id="IPR002410">
    <property type="entry name" value="Peptidase_S33"/>
</dbReference>
<dbReference type="SUPFAM" id="SSF53474">
    <property type="entry name" value="alpha/beta-Hydrolases"/>
    <property type="match status" value="1"/>
</dbReference>
<name>A0A194XX71_MOLSC</name>
<gene>
    <name evidence="4" type="ORF">LY89DRAFT_634472</name>
</gene>
<evidence type="ECO:0000313" key="4">
    <source>
        <dbReference type="EMBL" id="KUJ24387.1"/>
    </source>
</evidence>
<dbReference type="Proteomes" id="UP000070700">
    <property type="component" value="Unassembled WGS sequence"/>
</dbReference>
<dbReference type="Gene3D" id="3.40.50.1820">
    <property type="entry name" value="alpha/beta hydrolase"/>
    <property type="match status" value="1"/>
</dbReference>
<dbReference type="GeneID" id="28821115"/>
<dbReference type="InterPro" id="IPR050471">
    <property type="entry name" value="AB_hydrolase"/>
</dbReference>
<dbReference type="GO" id="GO:0008233">
    <property type="term" value="F:peptidase activity"/>
    <property type="evidence" value="ECO:0007669"/>
    <property type="project" value="InterPro"/>
</dbReference>
<dbReference type="InterPro" id="IPR005945">
    <property type="entry name" value="Pro_imino_pep"/>
</dbReference>
<dbReference type="AlphaFoldDB" id="A0A194XX71"/>
<protein>
    <submittedName>
        <fullName evidence="4">Proline iminopeptidase</fullName>
    </submittedName>
</protein>
<dbReference type="InterPro" id="IPR029058">
    <property type="entry name" value="AB_hydrolase_fold"/>
</dbReference>
<dbReference type="PANTHER" id="PTHR43433">
    <property type="entry name" value="HYDROLASE, ALPHA/BETA FOLD FAMILY PROTEIN"/>
    <property type="match status" value="1"/>
</dbReference>
<evidence type="ECO:0000256" key="2">
    <source>
        <dbReference type="ARBA" id="ARBA00022801"/>
    </source>
</evidence>
<comment type="similarity">
    <text evidence="1">Belongs to the peptidase S33 family.</text>
</comment>
<dbReference type="GO" id="GO:0006508">
    <property type="term" value="P:proteolysis"/>
    <property type="evidence" value="ECO:0007669"/>
    <property type="project" value="InterPro"/>
</dbReference>
<dbReference type="NCBIfam" id="TIGR01250">
    <property type="entry name" value="pro_imino_pep_2"/>
    <property type="match status" value="1"/>
</dbReference>
<organism evidence="4 5">
    <name type="scientific">Mollisia scopiformis</name>
    <name type="common">Conifer needle endophyte fungus</name>
    <name type="synonym">Phialocephala scopiformis</name>
    <dbReference type="NCBI Taxonomy" id="149040"/>
    <lineage>
        <taxon>Eukaryota</taxon>
        <taxon>Fungi</taxon>
        <taxon>Dikarya</taxon>
        <taxon>Ascomycota</taxon>
        <taxon>Pezizomycotina</taxon>
        <taxon>Leotiomycetes</taxon>
        <taxon>Helotiales</taxon>
        <taxon>Mollisiaceae</taxon>
        <taxon>Mollisia</taxon>
    </lineage>
</organism>
<dbReference type="PRINTS" id="PR00793">
    <property type="entry name" value="PROAMNOPTASE"/>
</dbReference>
<keyword evidence="5" id="KW-1185">Reference proteome</keyword>
<dbReference type="PANTHER" id="PTHR43433:SF5">
    <property type="entry name" value="AB HYDROLASE-1 DOMAIN-CONTAINING PROTEIN"/>
    <property type="match status" value="1"/>
</dbReference>
<dbReference type="PIRSF" id="PIRSF005539">
    <property type="entry name" value="Pept_S33_TRI_F1"/>
    <property type="match status" value="1"/>
</dbReference>
<dbReference type="Pfam" id="PF00561">
    <property type="entry name" value="Abhydrolase_1"/>
    <property type="match status" value="1"/>
</dbReference>
<sequence>MASEKEGTLPFPIPGIDKPCSTWYKTIGDLHSGTTPVVVVHGGPGLTHDYLLQLSELNSLYGIPVVFYDQIGNGKSTHLREKSGDESFWVEELFWRELENLVVGLGIGDSWDLLGHSWGGMMGATFAGRTPSPKGLRKLILGNAPAYMSAWVDAYGRYLEAMDDDVKAAIKKGEETGERESKEYEAAMEKFMAKHCLGEKAPPELAVSFEWAGKDETVSKTMSGSSEFVVTGNMKNWSAVEASKLISVPTLVINGVNEGATDEAIKPFLDNIKGVKYVKFHHSSHMGLYEEKELYLKTVGEWLLEK</sequence>
<accession>A0A194XX71</accession>
<dbReference type="EMBL" id="KQ947404">
    <property type="protein sequence ID" value="KUJ24387.1"/>
    <property type="molecule type" value="Genomic_DNA"/>
</dbReference>
<evidence type="ECO:0000256" key="1">
    <source>
        <dbReference type="ARBA" id="ARBA00010088"/>
    </source>
</evidence>
<keyword evidence="2" id="KW-0378">Hydrolase</keyword>
<dbReference type="KEGG" id="psco:LY89DRAFT_634472"/>
<dbReference type="InterPro" id="IPR000073">
    <property type="entry name" value="AB_hydrolase_1"/>
</dbReference>
<dbReference type="OrthoDB" id="190201at2759"/>
<dbReference type="RefSeq" id="XP_018078742.1">
    <property type="nucleotide sequence ID" value="XM_018211389.1"/>
</dbReference>
<evidence type="ECO:0000313" key="5">
    <source>
        <dbReference type="Proteomes" id="UP000070700"/>
    </source>
</evidence>
<reference evidence="4 5" key="1">
    <citation type="submission" date="2015-10" db="EMBL/GenBank/DDBJ databases">
        <title>Full genome of DAOMC 229536 Phialocephala scopiformis, a fungal endophyte of spruce producing the potent anti-insectan compound rugulosin.</title>
        <authorList>
            <consortium name="DOE Joint Genome Institute"/>
            <person name="Walker A.K."/>
            <person name="Frasz S.L."/>
            <person name="Seifert K.A."/>
            <person name="Miller J.D."/>
            <person name="Mondo S.J."/>
            <person name="Labutti K."/>
            <person name="Lipzen A."/>
            <person name="Dockter R."/>
            <person name="Kennedy M."/>
            <person name="Grigoriev I.V."/>
            <person name="Spatafora J.W."/>
        </authorList>
    </citation>
    <scope>NUCLEOTIDE SEQUENCE [LARGE SCALE GENOMIC DNA]</scope>
    <source>
        <strain evidence="4 5">CBS 120377</strain>
    </source>
</reference>
<evidence type="ECO:0000259" key="3">
    <source>
        <dbReference type="Pfam" id="PF00561"/>
    </source>
</evidence>
<dbReference type="InParanoid" id="A0A194XX71"/>